<dbReference type="OrthoDB" id="9794483at2"/>
<dbReference type="STRING" id="180163.SAMN02745174_01930"/>
<evidence type="ECO:0000259" key="2">
    <source>
        <dbReference type="PROSITE" id="PS51061"/>
    </source>
</evidence>
<dbReference type="SMART" id="SM00393">
    <property type="entry name" value="R3H"/>
    <property type="match status" value="1"/>
</dbReference>
<dbReference type="PANTHER" id="PTHR35800:SF1">
    <property type="entry name" value="RNA-BINDING PROTEIN KHPB"/>
    <property type="match status" value="1"/>
</dbReference>
<dbReference type="GO" id="GO:0003723">
    <property type="term" value="F:RNA binding"/>
    <property type="evidence" value="ECO:0007669"/>
    <property type="project" value="InterPro"/>
</dbReference>
<organism evidence="3 4">
    <name type="scientific">Cetobacterium ceti</name>
    <dbReference type="NCBI Taxonomy" id="180163"/>
    <lineage>
        <taxon>Bacteria</taxon>
        <taxon>Fusobacteriati</taxon>
        <taxon>Fusobacteriota</taxon>
        <taxon>Fusobacteriia</taxon>
        <taxon>Fusobacteriales</taxon>
        <taxon>Fusobacteriaceae</taxon>
        <taxon>Cetobacterium</taxon>
    </lineage>
</organism>
<dbReference type="Gene3D" id="3.30.1370.50">
    <property type="entry name" value="R3H-like domain"/>
    <property type="match status" value="1"/>
</dbReference>
<protein>
    <submittedName>
        <fullName evidence="3">SpoIIIJ-associated protein</fullName>
    </submittedName>
</protein>
<accession>A0A1T4PK23</accession>
<dbReference type="InterPro" id="IPR036867">
    <property type="entry name" value="R3H_dom_sf"/>
</dbReference>
<feature type="region of interest" description="Disordered" evidence="1">
    <location>
        <begin position="62"/>
        <end position="84"/>
    </location>
</feature>
<dbReference type="Gene3D" id="3.30.300.20">
    <property type="match status" value="1"/>
</dbReference>
<dbReference type="NCBIfam" id="NF041568">
    <property type="entry name" value="Jag_EloR"/>
    <property type="match status" value="1"/>
</dbReference>
<dbReference type="PROSITE" id="PS51061">
    <property type="entry name" value="R3H"/>
    <property type="match status" value="1"/>
</dbReference>
<evidence type="ECO:0000256" key="1">
    <source>
        <dbReference type="SAM" id="MobiDB-lite"/>
    </source>
</evidence>
<keyword evidence="4" id="KW-1185">Reference proteome</keyword>
<dbReference type="PANTHER" id="PTHR35800">
    <property type="entry name" value="PROTEIN JAG"/>
    <property type="match status" value="1"/>
</dbReference>
<dbReference type="Gene3D" id="3.30.30.80">
    <property type="entry name" value="probable RNA-binding protein from clostridium symbiosum atcc 14940"/>
    <property type="match status" value="1"/>
</dbReference>
<dbReference type="Pfam" id="PF13083">
    <property type="entry name" value="KH_KhpA-B"/>
    <property type="match status" value="1"/>
</dbReference>
<sequence>MENIIEIKAMSKEEAVKRALKILEATPEQVVKVLEKKKSRSFLGFFAKEGLYEIEIDRELKHSSSKEDKSKENSTTNNNKVVKNEVPQEETIVHAAQDLLDRMGLDLKAEILRADNKSAVVNLYGEDNGIIIGKKGKTLNSYEYLLNTLIKDIKIEVDVEGFKEKRNNTLRDLARKMAEKALKTNKPIKLNPMPPRERKIIHEVINKYPELDTYSEGRDPKRYIVIKRKK</sequence>
<dbReference type="AlphaFoldDB" id="A0A1T4PK23"/>
<name>A0A1T4PK23_9FUSO</name>
<dbReference type="RefSeq" id="WP_078694395.1">
    <property type="nucleotide sequence ID" value="NZ_FUWX01000015.1"/>
</dbReference>
<dbReference type="InterPro" id="IPR038008">
    <property type="entry name" value="Jag_KH"/>
</dbReference>
<dbReference type="Pfam" id="PF01424">
    <property type="entry name" value="R3H"/>
    <property type="match status" value="1"/>
</dbReference>
<dbReference type="InterPro" id="IPR034079">
    <property type="entry name" value="R3H_KhpB"/>
</dbReference>
<dbReference type="Proteomes" id="UP000191153">
    <property type="component" value="Unassembled WGS sequence"/>
</dbReference>
<dbReference type="CDD" id="cd02414">
    <property type="entry name" value="KH-II_Jag"/>
    <property type="match status" value="1"/>
</dbReference>
<feature type="compositionally biased region" description="Basic and acidic residues" evidence="1">
    <location>
        <begin position="62"/>
        <end position="72"/>
    </location>
</feature>
<dbReference type="InterPro" id="IPR015946">
    <property type="entry name" value="KH_dom-like_a/b"/>
</dbReference>
<dbReference type="SUPFAM" id="SSF82708">
    <property type="entry name" value="R3H domain"/>
    <property type="match status" value="1"/>
</dbReference>
<dbReference type="CDD" id="cd02644">
    <property type="entry name" value="R3H_jag"/>
    <property type="match status" value="1"/>
</dbReference>
<reference evidence="3 4" key="1">
    <citation type="submission" date="2017-02" db="EMBL/GenBank/DDBJ databases">
        <authorList>
            <person name="Peterson S.W."/>
        </authorList>
    </citation>
    <scope>NUCLEOTIDE SEQUENCE [LARGE SCALE GENOMIC DNA]</scope>
    <source>
        <strain evidence="3 4">ATCC 700028</strain>
    </source>
</reference>
<evidence type="ECO:0000313" key="3">
    <source>
        <dbReference type="EMBL" id="SJZ91721.1"/>
    </source>
</evidence>
<gene>
    <name evidence="3" type="ORF">SAMN02745174_01930</name>
</gene>
<dbReference type="InterPro" id="IPR001374">
    <property type="entry name" value="R3H_dom"/>
</dbReference>
<feature type="domain" description="R3H" evidence="2">
    <location>
        <begin position="164"/>
        <end position="230"/>
    </location>
</feature>
<feature type="compositionally biased region" description="Low complexity" evidence="1">
    <location>
        <begin position="73"/>
        <end position="84"/>
    </location>
</feature>
<evidence type="ECO:0000313" key="4">
    <source>
        <dbReference type="Proteomes" id="UP000191153"/>
    </source>
</evidence>
<dbReference type="InterPro" id="IPR039247">
    <property type="entry name" value="KhpB"/>
</dbReference>
<dbReference type="EMBL" id="FUWX01000015">
    <property type="protein sequence ID" value="SJZ91721.1"/>
    <property type="molecule type" value="Genomic_DNA"/>
</dbReference>
<dbReference type="InterPro" id="IPR038247">
    <property type="entry name" value="Jag_N_dom_sf"/>
</dbReference>
<proteinExistence type="predicted"/>